<evidence type="ECO:0000313" key="2">
    <source>
        <dbReference type="Proteomes" id="UP000176581"/>
    </source>
</evidence>
<dbReference type="SUPFAM" id="SSF53756">
    <property type="entry name" value="UDP-Glycosyltransferase/glycogen phosphorylase"/>
    <property type="match status" value="1"/>
</dbReference>
<gene>
    <name evidence="1" type="ORF">A3J47_03370</name>
</gene>
<dbReference type="EMBL" id="MGJV01000017">
    <property type="protein sequence ID" value="OGN15029.1"/>
    <property type="molecule type" value="Genomic_DNA"/>
</dbReference>
<dbReference type="AlphaFoldDB" id="A0A1F8FRQ8"/>
<dbReference type="Gene3D" id="3.40.50.12580">
    <property type="match status" value="1"/>
</dbReference>
<protein>
    <submittedName>
        <fullName evidence="1">Uncharacterized protein</fullName>
    </submittedName>
</protein>
<proteinExistence type="predicted"/>
<reference evidence="1 2" key="1">
    <citation type="journal article" date="2016" name="Nat. Commun.">
        <title>Thousands of microbial genomes shed light on interconnected biogeochemical processes in an aquifer system.</title>
        <authorList>
            <person name="Anantharaman K."/>
            <person name="Brown C.T."/>
            <person name="Hug L.A."/>
            <person name="Sharon I."/>
            <person name="Castelle C.J."/>
            <person name="Probst A.J."/>
            <person name="Thomas B.C."/>
            <person name="Singh A."/>
            <person name="Wilkins M.J."/>
            <person name="Karaoz U."/>
            <person name="Brodie E.L."/>
            <person name="Williams K.H."/>
            <person name="Hubbard S.S."/>
            <person name="Banfield J.F."/>
        </authorList>
    </citation>
    <scope>NUCLEOTIDE SEQUENCE [LARGE SCALE GENOMIC DNA]</scope>
</reference>
<name>A0A1F8FRQ8_9BACT</name>
<dbReference type="InterPro" id="IPR007554">
    <property type="entry name" value="Glycerophosphate_synth"/>
</dbReference>
<dbReference type="GO" id="GO:0047355">
    <property type="term" value="F:CDP-glycerol glycerophosphotransferase activity"/>
    <property type="evidence" value="ECO:0007669"/>
    <property type="project" value="InterPro"/>
</dbReference>
<dbReference type="GO" id="GO:0016020">
    <property type="term" value="C:membrane"/>
    <property type="evidence" value="ECO:0007669"/>
    <property type="project" value="InterPro"/>
</dbReference>
<comment type="caution">
    <text evidence="1">The sequence shown here is derived from an EMBL/GenBank/DDBJ whole genome shotgun (WGS) entry which is preliminary data.</text>
</comment>
<organism evidence="1 2">
    <name type="scientific">Candidatus Yanofskybacteria bacterium RIFCSPHIGHO2_02_FULL_43_22</name>
    <dbReference type="NCBI Taxonomy" id="1802681"/>
    <lineage>
        <taxon>Bacteria</taxon>
        <taxon>Candidatus Yanofskyibacteriota</taxon>
    </lineage>
</organism>
<accession>A0A1F8FRQ8</accession>
<dbReference type="Pfam" id="PF04464">
    <property type="entry name" value="Glyphos_transf"/>
    <property type="match status" value="1"/>
</dbReference>
<dbReference type="Proteomes" id="UP000176581">
    <property type="component" value="Unassembled WGS sequence"/>
</dbReference>
<sequence>MQDVILAVVRDPGGLNGILPVIRELRAISMHDIRLIANGTSARLLANTDENYEVLQTVDEAFRRYVPNNKPKAVITSMCSSGGINNGMISAFRGLCPTISFHDYWGISLLRQGWDNPKCHPDFMVVNDELDTDIVLRAWPDYERRQLITTGYPTSDEFAIPFDKTALKMELSSRLGVDLSVRPMVLAPIGILQNASKVLSEIVYALNQLALDAYFIPRFHPRMSKEAPEEVNLCRIVQGEFKGNVLIDDSSACSIQELLKASDLIISDYSTVLFHAVLLREPNISVWYLPEVQNEYHREFGPVTRFMPEPPFMTLGCTAKATDRTSLGQQISDTLDGKLDMRAKQEKHFPLDGQNAKRAAEFILSLI</sequence>
<evidence type="ECO:0000313" key="1">
    <source>
        <dbReference type="EMBL" id="OGN15029.1"/>
    </source>
</evidence>
<dbReference type="InterPro" id="IPR043148">
    <property type="entry name" value="TagF_C"/>
</dbReference>